<feature type="region of interest" description="Disordered" evidence="9">
    <location>
        <begin position="634"/>
        <end position="655"/>
    </location>
</feature>
<dbReference type="GO" id="GO:1901684">
    <property type="term" value="P:arsenate ion transmembrane transport"/>
    <property type="evidence" value="ECO:0007669"/>
    <property type="project" value="EnsemblFungi"/>
</dbReference>
<feature type="chain" id="PRO_5009163264" description="Ferroxidase" evidence="11">
    <location>
        <begin position="19"/>
        <end position="655"/>
    </location>
</feature>
<evidence type="ECO:0000259" key="14">
    <source>
        <dbReference type="Pfam" id="PF07732"/>
    </source>
</evidence>
<dbReference type="FunFam" id="2.60.40.420:FF:000024">
    <property type="entry name" value="FET5p Multicopper oxidase"/>
    <property type="match status" value="1"/>
</dbReference>
<dbReference type="CDD" id="cd13851">
    <property type="entry name" value="CuRO_1_Fet3p"/>
    <property type="match status" value="1"/>
</dbReference>
<evidence type="ECO:0008006" key="17">
    <source>
        <dbReference type="Google" id="ProtNLM"/>
    </source>
</evidence>
<dbReference type="InterPro" id="IPR008972">
    <property type="entry name" value="Cupredoxin"/>
</dbReference>
<dbReference type="InterPro" id="IPR044130">
    <property type="entry name" value="CuRO_2_Fet3-like"/>
</dbReference>
<keyword evidence="7" id="KW-0186">Copper</keyword>
<dbReference type="OrthoDB" id="2121828at2759"/>
<keyword evidence="5 11" id="KW-0732">Signal</keyword>
<dbReference type="PROSITE" id="PS00080">
    <property type="entry name" value="MULTICOPPER_OXIDASE2"/>
    <property type="match status" value="1"/>
</dbReference>
<dbReference type="GO" id="GO:0046688">
    <property type="term" value="P:response to copper ion"/>
    <property type="evidence" value="ECO:0007669"/>
    <property type="project" value="EnsemblFungi"/>
</dbReference>
<evidence type="ECO:0000256" key="5">
    <source>
        <dbReference type="ARBA" id="ARBA00022729"/>
    </source>
</evidence>
<dbReference type="GO" id="GO:0010106">
    <property type="term" value="P:cellular response to iron ion starvation"/>
    <property type="evidence" value="ECO:0007669"/>
    <property type="project" value="TreeGrafter"/>
</dbReference>
<dbReference type="InterPro" id="IPR033138">
    <property type="entry name" value="Cu_oxidase_CS"/>
</dbReference>
<feature type="domain" description="Plastocyanin-like" evidence="12">
    <location>
        <begin position="154"/>
        <end position="304"/>
    </location>
</feature>
<dbReference type="InterPro" id="IPR001117">
    <property type="entry name" value="Cu-oxidase_2nd"/>
</dbReference>
<dbReference type="CDD" id="cd13877">
    <property type="entry name" value="CuRO_2_Fet3p_like"/>
    <property type="match status" value="1"/>
</dbReference>
<proteinExistence type="inferred from homology"/>
<dbReference type="InterPro" id="IPR011706">
    <property type="entry name" value="Cu-oxidase_C"/>
</dbReference>
<keyword evidence="3" id="KW-0406">Ion transport</keyword>
<dbReference type="GO" id="GO:0033573">
    <property type="term" value="C:high-affinity iron permease complex"/>
    <property type="evidence" value="ECO:0007669"/>
    <property type="project" value="EnsemblFungi"/>
</dbReference>
<evidence type="ECO:0000256" key="11">
    <source>
        <dbReference type="SAM" id="SignalP"/>
    </source>
</evidence>
<evidence type="ECO:0000313" key="16">
    <source>
        <dbReference type="Proteomes" id="UP000095023"/>
    </source>
</evidence>
<dbReference type="FunFam" id="2.60.40.420:FF:000022">
    <property type="entry name" value="FET5p Multicopper oxidase"/>
    <property type="match status" value="1"/>
</dbReference>
<feature type="transmembrane region" description="Helical" evidence="10">
    <location>
        <begin position="572"/>
        <end position="594"/>
    </location>
</feature>
<feature type="compositionally biased region" description="Basic and acidic residues" evidence="9">
    <location>
        <begin position="644"/>
        <end position="655"/>
    </location>
</feature>
<keyword evidence="10" id="KW-0812">Transmembrane</keyword>
<keyword evidence="10" id="KW-0472">Membrane</keyword>
<dbReference type="PROSITE" id="PS00079">
    <property type="entry name" value="MULTICOPPER_OXIDASE1"/>
    <property type="match status" value="1"/>
</dbReference>
<dbReference type="EMBL" id="KV453841">
    <property type="protein sequence ID" value="ODV92325.1"/>
    <property type="molecule type" value="Genomic_DNA"/>
</dbReference>
<dbReference type="Pfam" id="PF07732">
    <property type="entry name" value="Cu-oxidase_3"/>
    <property type="match status" value="1"/>
</dbReference>
<dbReference type="AlphaFoldDB" id="A0A1E4TKP0"/>
<dbReference type="Pfam" id="PF07731">
    <property type="entry name" value="Cu-oxidase_2"/>
    <property type="match status" value="1"/>
</dbReference>
<reference evidence="16" key="1">
    <citation type="submission" date="2016-02" db="EMBL/GenBank/DDBJ databases">
        <title>Comparative genomics of biotechnologically important yeasts.</title>
        <authorList>
            <consortium name="DOE Joint Genome Institute"/>
            <person name="Riley R."/>
            <person name="Haridas S."/>
            <person name="Wolfe K.H."/>
            <person name="Lopes M.R."/>
            <person name="Hittinger C.T."/>
            <person name="Goker M."/>
            <person name="Salamov A."/>
            <person name="Wisecaver J."/>
            <person name="Long T.M."/>
            <person name="Aerts A.L."/>
            <person name="Barry K."/>
            <person name="Choi C."/>
            <person name="Clum A."/>
            <person name="Coughlan A.Y."/>
            <person name="Deshpande S."/>
            <person name="Douglass A.P."/>
            <person name="Hanson S.J."/>
            <person name="Klenk H.-P."/>
            <person name="Labutti K."/>
            <person name="Lapidus A."/>
            <person name="Lindquist E."/>
            <person name="Lipzen A."/>
            <person name="Meier-Kolthoff J.P."/>
            <person name="Ohm R.A."/>
            <person name="Otillar R.P."/>
            <person name="Pangilinan J."/>
            <person name="Peng Y."/>
            <person name="Rokas A."/>
            <person name="Rosa C.A."/>
            <person name="Scheuner C."/>
            <person name="Sibirny A.A."/>
            <person name="Slot J.C."/>
            <person name="Stielow J.B."/>
            <person name="Sun H."/>
            <person name="Kurtzman C.P."/>
            <person name="Blackwell M."/>
            <person name="Jeffries T.W."/>
            <person name="Grigoriev I.V."/>
        </authorList>
    </citation>
    <scope>NUCLEOTIDE SEQUENCE [LARGE SCALE GENOMIC DNA]</scope>
    <source>
        <strain evidence="16">NRRL Y-17796</strain>
    </source>
</reference>
<dbReference type="GO" id="GO:0006878">
    <property type="term" value="P:intracellular copper ion homeostasis"/>
    <property type="evidence" value="ECO:0007669"/>
    <property type="project" value="EnsemblFungi"/>
</dbReference>
<keyword evidence="3" id="KW-0410">Iron transport</keyword>
<evidence type="ECO:0000256" key="3">
    <source>
        <dbReference type="ARBA" id="ARBA00022496"/>
    </source>
</evidence>
<dbReference type="GO" id="GO:0005381">
    <property type="term" value="F:iron ion transmembrane transporter activity"/>
    <property type="evidence" value="ECO:0007669"/>
    <property type="project" value="EnsemblFungi"/>
</dbReference>
<comment type="cofactor">
    <cofactor evidence="1">
        <name>Cu cation</name>
        <dbReference type="ChEBI" id="CHEBI:23378"/>
    </cofactor>
</comment>
<dbReference type="SUPFAM" id="SSF49503">
    <property type="entry name" value="Cupredoxins"/>
    <property type="match status" value="3"/>
</dbReference>
<evidence type="ECO:0000256" key="6">
    <source>
        <dbReference type="ARBA" id="ARBA00023002"/>
    </source>
</evidence>
<evidence type="ECO:0000256" key="8">
    <source>
        <dbReference type="ARBA" id="ARBA00023180"/>
    </source>
</evidence>
<dbReference type="InterPro" id="IPR011707">
    <property type="entry name" value="Cu-oxidase-like_N"/>
</dbReference>
<evidence type="ECO:0000256" key="10">
    <source>
        <dbReference type="SAM" id="Phobius"/>
    </source>
</evidence>
<keyword evidence="10" id="KW-1133">Transmembrane helix</keyword>
<evidence type="ECO:0000259" key="13">
    <source>
        <dbReference type="Pfam" id="PF07731"/>
    </source>
</evidence>
<dbReference type="PANTHER" id="PTHR11709">
    <property type="entry name" value="MULTI-COPPER OXIDASE"/>
    <property type="match status" value="1"/>
</dbReference>
<keyword evidence="16" id="KW-1185">Reference proteome</keyword>
<evidence type="ECO:0000256" key="4">
    <source>
        <dbReference type="ARBA" id="ARBA00022723"/>
    </source>
</evidence>
<feature type="domain" description="Plastocyanin-like" evidence="13">
    <location>
        <begin position="379"/>
        <end position="516"/>
    </location>
</feature>
<dbReference type="InterPro" id="IPR045087">
    <property type="entry name" value="Cu-oxidase_fam"/>
</dbReference>
<dbReference type="Proteomes" id="UP000095023">
    <property type="component" value="Unassembled WGS sequence"/>
</dbReference>
<evidence type="ECO:0000256" key="1">
    <source>
        <dbReference type="ARBA" id="ARBA00001935"/>
    </source>
</evidence>
<evidence type="ECO:0000259" key="12">
    <source>
        <dbReference type="Pfam" id="PF00394"/>
    </source>
</evidence>
<sequence>MLAKSLVIAGLFAVSALAETHEYHWTSEWVYANPDGMCNRPVIGINGVWPPPVIEVTKGDRIVLYYTNGLGNETSSIHFHGLFQTGSNTMDGPPGLTQCPIAPGQTMLYNFTVPDQSGTYWWHSHTEGQYPDGIRAALIINDPEDPYADMYEEAFTLTISEWYHDLVSDLVKSFISVANPTGAEPIPDSGLINDSQNVTYSLKPNTTYKFRIINYGAFVSQYIWFEGHNMTIIEVDGVDVEPYESEMIYITVAQRYSVLITTKSEEELVKLNQAVFPFVTSIDLDMLDTLPDTLNWNTTGWLVYETDAVDNSTRPDPALLDGSFDDLNWTDDFYLTPLVVQDLITDDEVDQTITVNVTMQTRGNGANYAFFNNISYLEPVVPILYTLFSAPEDLITDSRIYGSTTHSFVLEYNKTAQIVLNNQDPGKHPFHLHGHQYQLVERSEASDDDSVFITYDPDSPGEQRPNPVRRDTAYVRPNGYMVIRWHNDNPGVWFFHCHIEWHIIQGLSMVIVEAPEQIRATQSLTQNHLDVCKGGGYPTEGNAAGNTADYFNLTGEPQDVPELPAGFTAKGYVAMVFSCVAAFLGMACITWYGVSDIKTTRRRLEARVIKREGLDAILGDEELERDLINDAGVEPSSPLLSGRNSRDSNVSRRDV</sequence>
<keyword evidence="3" id="KW-0813">Transport</keyword>
<organism evidence="15 16">
    <name type="scientific">Tortispora caseinolytica NRRL Y-17796</name>
    <dbReference type="NCBI Taxonomy" id="767744"/>
    <lineage>
        <taxon>Eukaryota</taxon>
        <taxon>Fungi</taxon>
        <taxon>Dikarya</taxon>
        <taxon>Ascomycota</taxon>
        <taxon>Saccharomycotina</taxon>
        <taxon>Trigonopsidomycetes</taxon>
        <taxon>Trigonopsidales</taxon>
        <taxon>Trigonopsidaceae</taxon>
        <taxon>Tortispora</taxon>
    </lineage>
</organism>
<keyword evidence="8" id="KW-0325">Glycoprotein</keyword>
<evidence type="ECO:0000256" key="7">
    <source>
        <dbReference type="ARBA" id="ARBA00023008"/>
    </source>
</evidence>
<comment type="similarity">
    <text evidence="2">Belongs to the multicopper oxidase family.</text>
</comment>
<dbReference type="Gene3D" id="2.60.40.420">
    <property type="entry name" value="Cupredoxins - blue copper proteins"/>
    <property type="match status" value="3"/>
</dbReference>
<dbReference type="Pfam" id="PF00394">
    <property type="entry name" value="Cu-oxidase"/>
    <property type="match status" value="1"/>
</dbReference>
<dbReference type="GO" id="GO:0005507">
    <property type="term" value="F:copper ion binding"/>
    <property type="evidence" value="ECO:0007669"/>
    <property type="project" value="InterPro"/>
</dbReference>
<gene>
    <name evidence="15" type="ORF">CANCADRAFT_42935</name>
</gene>
<keyword evidence="3" id="KW-0408">Iron</keyword>
<evidence type="ECO:0000313" key="15">
    <source>
        <dbReference type="EMBL" id="ODV92325.1"/>
    </source>
</evidence>
<accession>A0A1E4TKP0</accession>
<dbReference type="GO" id="GO:0004322">
    <property type="term" value="F:ferroxidase activity"/>
    <property type="evidence" value="ECO:0007669"/>
    <property type="project" value="EnsemblFungi"/>
</dbReference>
<dbReference type="InterPro" id="IPR002355">
    <property type="entry name" value="Cu_oxidase_Cu_BS"/>
</dbReference>
<feature type="domain" description="Plastocyanin-like" evidence="14">
    <location>
        <begin position="28"/>
        <end position="144"/>
    </location>
</feature>
<keyword evidence="6" id="KW-0560">Oxidoreductase</keyword>
<dbReference type="PANTHER" id="PTHR11709:SF361">
    <property type="entry name" value="IRON TRANSPORT MULTICOPPER OXIDASE FET3"/>
    <property type="match status" value="1"/>
</dbReference>
<evidence type="ECO:0000256" key="9">
    <source>
        <dbReference type="SAM" id="MobiDB-lite"/>
    </source>
</evidence>
<keyword evidence="4" id="KW-0479">Metal-binding</keyword>
<feature type="signal peptide" evidence="11">
    <location>
        <begin position="1"/>
        <end position="18"/>
    </location>
</feature>
<evidence type="ECO:0000256" key="2">
    <source>
        <dbReference type="ARBA" id="ARBA00010609"/>
    </source>
</evidence>
<dbReference type="GO" id="GO:0033215">
    <property type="term" value="P:reductive iron assimilation"/>
    <property type="evidence" value="ECO:0007669"/>
    <property type="project" value="EnsemblFungi"/>
</dbReference>
<protein>
    <recommendedName>
        <fullName evidence="17">Ferroxidase</fullName>
    </recommendedName>
</protein>
<name>A0A1E4TKP0_9ASCO</name>